<protein>
    <submittedName>
        <fullName evidence="1">Uncharacterized protein</fullName>
    </submittedName>
</protein>
<keyword evidence="2" id="KW-1185">Reference proteome</keyword>
<dbReference type="Proteomes" id="UP000011135">
    <property type="component" value="Unassembled WGS sequence"/>
</dbReference>
<dbReference type="OrthoDB" id="791350at2"/>
<dbReference type="EMBL" id="AMZN01000006">
    <property type="protein sequence ID" value="ELR73515.1"/>
    <property type="molecule type" value="Genomic_DNA"/>
</dbReference>
<sequence>MAKKDTREKLFKLFSANLNEVKRHASISLEPDFEDGYICPLCFDVFFCKDLSNASKNPLTLEDVPPKSLGGNPKTLTCRECNSKSGHELDTHLLIRLNEIDARNFAPNSKYRTTFSKDGNKINGLIEVDNNGELSLYLEPKISNPDEVKKFMNEVFPTRTIYNPLLNPDKMFDRYNSETFNIKLPDQSNERRAEIAILRAGYLLAFSILGNAFLINSGLYKVREQILNPDQIILQYPFWIKYEFPEEMLGLNIISSPKELGCYLMIFNLKTKSSKKQFAIALPGPSSPGIGVYKNIDSFLYQDGDGFQNLQLVHIPDFAFVRNTQNAWGAHLIWQKYFENGNKSG</sequence>
<reference evidence="1 2" key="1">
    <citation type="submission" date="2012-12" db="EMBL/GenBank/DDBJ databases">
        <title>Genome assembly of Fulvivirga imtechensis AK7.</title>
        <authorList>
            <person name="Nupur N."/>
            <person name="Khatri I."/>
            <person name="Kumar R."/>
            <person name="Subramanian S."/>
            <person name="Pinnaka A."/>
        </authorList>
    </citation>
    <scope>NUCLEOTIDE SEQUENCE [LARGE SCALE GENOMIC DNA]</scope>
    <source>
        <strain evidence="1 2">AK7</strain>
    </source>
</reference>
<proteinExistence type="predicted"/>
<dbReference type="AlphaFoldDB" id="L8JXJ6"/>
<dbReference type="eggNOG" id="ENOG5032TBK">
    <property type="taxonomic scope" value="Bacteria"/>
</dbReference>
<evidence type="ECO:0000313" key="2">
    <source>
        <dbReference type="Proteomes" id="UP000011135"/>
    </source>
</evidence>
<accession>L8JXJ6</accession>
<evidence type="ECO:0000313" key="1">
    <source>
        <dbReference type="EMBL" id="ELR73515.1"/>
    </source>
</evidence>
<organism evidence="1 2">
    <name type="scientific">Fulvivirga imtechensis AK7</name>
    <dbReference type="NCBI Taxonomy" id="1237149"/>
    <lineage>
        <taxon>Bacteria</taxon>
        <taxon>Pseudomonadati</taxon>
        <taxon>Bacteroidota</taxon>
        <taxon>Cytophagia</taxon>
        <taxon>Cytophagales</taxon>
        <taxon>Fulvivirgaceae</taxon>
        <taxon>Fulvivirga</taxon>
    </lineage>
</organism>
<comment type="caution">
    <text evidence="1">The sequence shown here is derived from an EMBL/GenBank/DDBJ whole genome shotgun (WGS) entry which is preliminary data.</text>
</comment>
<dbReference type="RefSeq" id="WP_009578103.1">
    <property type="nucleotide sequence ID" value="NZ_AMZN01000006.1"/>
</dbReference>
<name>L8JXJ6_9BACT</name>
<dbReference type="STRING" id="1237149.C900_04367"/>
<gene>
    <name evidence="1" type="ORF">C900_04367</name>
</gene>